<dbReference type="HOGENOM" id="CLU_038151_1_0_6"/>
<sequence length="391" mass="44637">MIKMKKVVIALTLMLCMPVNASAEELSQFTAGKVQRAHNLQQEEKLNEAIAVLADLNPSRAYDKAFVNRMLGIFYWQKGNTNKAIQNLTLAVNSKLLADEQAWVTQRMLADILLSEEAFKTALPHYYALTHAIPESQKADELWLRIAQTHYQIEQWPKVLSALKRYDVFSKKAEVQPLTIKLGAQLQLKKWKASIPTLNALILLEPNKTVWWQQLAGIQLRIGRSNDALDTLTLAKHQGVALRQQDLKTLAQLYAQRGIPERAALIINELENADSDAKLLSDQAMYWQVAKEWDKAIAVWSKAAQLNAKYRWELAQLLLQEGHYHKALTELERVKRKDKQADVELAKVRAYYKLDNFDKAIIHAKQANNITPSSASKSWVKYLSQIRNMQS</sequence>
<feature type="chain" id="PRO_5004197952" description="TPR domain protein" evidence="1">
    <location>
        <begin position="24"/>
        <end position="391"/>
    </location>
</feature>
<evidence type="ECO:0000313" key="2">
    <source>
        <dbReference type="EMBL" id="EAS41321.1"/>
    </source>
</evidence>
<dbReference type="Gene3D" id="1.25.40.10">
    <property type="entry name" value="Tetratricopeptide repeat domain"/>
    <property type="match status" value="2"/>
</dbReference>
<comment type="caution">
    <text evidence="2">The sequence shown here is derived from an EMBL/GenBank/DDBJ whole genome shotgun (WGS) entry which is preliminary data.</text>
</comment>
<dbReference type="EMBL" id="AAPH01000036">
    <property type="protein sequence ID" value="EAS41321.1"/>
    <property type="molecule type" value="Genomic_DNA"/>
</dbReference>
<accession>Q1YYK1</accession>
<name>Q1YYK1_9GAMM</name>
<gene>
    <name evidence="2" type="ORF">P3TCK_07354</name>
</gene>
<keyword evidence="1" id="KW-0732">Signal</keyword>
<evidence type="ECO:0008006" key="4">
    <source>
        <dbReference type="Google" id="ProtNLM"/>
    </source>
</evidence>
<dbReference type="SUPFAM" id="SSF48452">
    <property type="entry name" value="TPR-like"/>
    <property type="match status" value="2"/>
</dbReference>
<dbReference type="Proteomes" id="UP000003789">
    <property type="component" value="Unassembled WGS sequence"/>
</dbReference>
<reference evidence="2 3" key="1">
    <citation type="submission" date="2006-03" db="EMBL/GenBank/DDBJ databases">
        <authorList>
            <person name="Bartlett D.H."/>
            <person name="Valle G."/>
            <person name="Lauro F.M."/>
            <person name="Vezzi A."/>
            <person name="Simonato F."/>
            <person name="Eloe E."/>
            <person name="Vitulo N."/>
            <person name="Stratton T.K."/>
            <person name="D'angelo M."/>
            <person name="Ferriera S."/>
            <person name="Johnson J."/>
            <person name="Kravitz S."/>
            <person name="Beeson K."/>
            <person name="Sutton G."/>
            <person name="Rogers Y."/>
            <person name="Friedman R."/>
            <person name="Frazier M."/>
            <person name="Venter J.C."/>
        </authorList>
    </citation>
    <scope>NUCLEOTIDE SEQUENCE [LARGE SCALE GENOMIC DNA]</scope>
    <source>
        <strain evidence="2 3">3TCK</strain>
    </source>
</reference>
<evidence type="ECO:0000313" key="3">
    <source>
        <dbReference type="Proteomes" id="UP000003789"/>
    </source>
</evidence>
<organism evidence="2 3">
    <name type="scientific">Photobacterium profundum 3TCK</name>
    <dbReference type="NCBI Taxonomy" id="314280"/>
    <lineage>
        <taxon>Bacteria</taxon>
        <taxon>Pseudomonadati</taxon>
        <taxon>Pseudomonadota</taxon>
        <taxon>Gammaproteobacteria</taxon>
        <taxon>Vibrionales</taxon>
        <taxon>Vibrionaceae</taxon>
        <taxon>Photobacterium</taxon>
    </lineage>
</organism>
<dbReference type="AlphaFoldDB" id="Q1YYK1"/>
<protein>
    <recommendedName>
        <fullName evidence="4">TPR domain protein</fullName>
    </recommendedName>
</protein>
<dbReference type="InterPro" id="IPR011990">
    <property type="entry name" value="TPR-like_helical_dom_sf"/>
</dbReference>
<feature type="signal peptide" evidence="1">
    <location>
        <begin position="1"/>
        <end position="23"/>
    </location>
</feature>
<evidence type="ECO:0000256" key="1">
    <source>
        <dbReference type="SAM" id="SignalP"/>
    </source>
</evidence>
<proteinExistence type="predicted"/>